<dbReference type="EMBL" id="BGPR01015132">
    <property type="protein sequence ID" value="GBN68116.1"/>
    <property type="molecule type" value="Genomic_DNA"/>
</dbReference>
<name>A0A4Y2QY12_ARAVE</name>
<feature type="domain" description="Endonuclease/exonuclease/phosphatase" evidence="1">
    <location>
        <begin position="224"/>
        <end position="336"/>
    </location>
</feature>
<sequence length="389" mass="42863">MAKCHENVKAVQRAWQEEFYKKNWPDKRTMKTAVVSTLCEVTSVRKLCSGGLLIEIKSRKQAQQSTKLKALSTIPITVSAHTSLNSSKGVITCGELNNVSIEEITNELKANNSAPETCTPRRSKSNSLSNRSLKLKLSKCGISSQQLTSKLKKSNVKNSVALGLASRGLVQKDLPSIFGGVPKSPDRIALYPSEGKDEEITMSCDVHQLEQAVAVQFHTRALVTVCCIYLPPHDALNQQQLNNLVDQLPKPFLLLGDFIGHSSSLGSDSINSLRRQIEQFISNNCLCLLNNDEKTYFHEPTRSFHSLDLAICSPDLLPLLNFEVGDDLHNSDHFPLIVSHADSGGASQIPPHYLFQRADWSAFMQLAGVTEAIVSIADISEAAQHVVYR</sequence>
<dbReference type="InterPro" id="IPR036691">
    <property type="entry name" value="Endo/exonu/phosph_ase_sf"/>
</dbReference>
<dbReference type="SUPFAM" id="SSF56219">
    <property type="entry name" value="DNase I-like"/>
    <property type="match status" value="1"/>
</dbReference>
<dbReference type="GO" id="GO:0003824">
    <property type="term" value="F:catalytic activity"/>
    <property type="evidence" value="ECO:0007669"/>
    <property type="project" value="InterPro"/>
</dbReference>
<evidence type="ECO:0000313" key="3">
    <source>
        <dbReference type="Proteomes" id="UP000499080"/>
    </source>
</evidence>
<protein>
    <recommendedName>
        <fullName evidence="1">Endonuclease/exonuclease/phosphatase domain-containing protein</fullName>
    </recommendedName>
</protein>
<dbReference type="OrthoDB" id="6433575at2759"/>
<dbReference type="Gene3D" id="3.60.10.10">
    <property type="entry name" value="Endonuclease/exonuclease/phosphatase"/>
    <property type="match status" value="1"/>
</dbReference>
<evidence type="ECO:0000259" key="1">
    <source>
        <dbReference type="Pfam" id="PF14529"/>
    </source>
</evidence>
<dbReference type="AlphaFoldDB" id="A0A4Y2QY12"/>
<dbReference type="Pfam" id="PF14529">
    <property type="entry name" value="Exo_endo_phos_2"/>
    <property type="match status" value="1"/>
</dbReference>
<organism evidence="2 3">
    <name type="scientific">Araneus ventricosus</name>
    <name type="common">Orbweaver spider</name>
    <name type="synonym">Epeira ventricosa</name>
    <dbReference type="NCBI Taxonomy" id="182803"/>
    <lineage>
        <taxon>Eukaryota</taxon>
        <taxon>Metazoa</taxon>
        <taxon>Ecdysozoa</taxon>
        <taxon>Arthropoda</taxon>
        <taxon>Chelicerata</taxon>
        <taxon>Arachnida</taxon>
        <taxon>Araneae</taxon>
        <taxon>Araneomorphae</taxon>
        <taxon>Entelegynae</taxon>
        <taxon>Araneoidea</taxon>
        <taxon>Araneidae</taxon>
        <taxon>Araneus</taxon>
    </lineage>
</organism>
<gene>
    <name evidence="2" type="ORF">AVEN_224631_1</name>
</gene>
<comment type="caution">
    <text evidence="2">The sequence shown here is derived from an EMBL/GenBank/DDBJ whole genome shotgun (WGS) entry which is preliminary data.</text>
</comment>
<accession>A0A4Y2QY12</accession>
<evidence type="ECO:0000313" key="2">
    <source>
        <dbReference type="EMBL" id="GBN68116.1"/>
    </source>
</evidence>
<dbReference type="Proteomes" id="UP000499080">
    <property type="component" value="Unassembled WGS sequence"/>
</dbReference>
<proteinExistence type="predicted"/>
<reference evidence="2 3" key="1">
    <citation type="journal article" date="2019" name="Sci. Rep.">
        <title>Orb-weaving spider Araneus ventricosus genome elucidates the spidroin gene catalogue.</title>
        <authorList>
            <person name="Kono N."/>
            <person name="Nakamura H."/>
            <person name="Ohtoshi R."/>
            <person name="Moran D.A.P."/>
            <person name="Shinohara A."/>
            <person name="Yoshida Y."/>
            <person name="Fujiwara M."/>
            <person name="Mori M."/>
            <person name="Tomita M."/>
            <person name="Arakawa K."/>
        </authorList>
    </citation>
    <scope>NUCLEOTIDE SEQUENCE [LARGE SCALE GENOMIC DNA]</scope>
</reference>
<keyword evidence="3" id="KW-1185">Reference proteome</keyword>
<dbReference type="InterPro" id="IPR005135">
    <property type="entry name" value="Endo/exonuclease/phosphatase"/>
</dbReference>